<protein>
    <recommendedName>
        <fullName evidence="10">Sensory/regulatory protein RpfC</fullName>
        <ecNumber evidence="2">2.7.13.3</ecNumber>
    </recommendedName>
</protein>
<keyword evidence="3 12" id="KW-0597">Phosphoprotein</keyword>
<dbReference type="CDD" id="cd16922">
    <property type="entry name" value="HATPase_EvgS-ArcB-TorS-like"/>
    <property type="match status" value="1"/>
</dbReference>
<evidence type="ECO:0000313" key="19">
    <source>
        <dbReference type="Proteomes" id="UP000254326"/>
    </source>
</evidence>
<dbReference type="SUPFAM" id="SSF47384">
    <property type="entry name" value="Homodimeric domain of signal transducing histidine kinase"/>
    <property type="match status" value="1"/>
</dbReference>
<dbReference type="InterPro" id="IPR003594">
    <property type="entry name" value="HATPase_dom"/>
</dbReference>
<dbReference type="GO" id="GO:0006355">
    <property type="term" value="P:regulation of DNA-templated transcription"/>
    <property type="evidence" value="ECO:0007669"/>
    <property type="project" value="InterPro"/>
</dbReference>
<dbReference type="SUPFAM" id="SSF55785">
    <property type="entry name" value="PYP-like sensor domain (PAS domain)"/>
    <property type="match status" value="1"/>
</dbReference>
<dbReference type="CDD" id="cd17546">
    <property type="entry name" value="REC_hyHK_CKI1_RcsC-like"/>
    <property type="match status" value="2"/>
</dbReference>
<evidence type="ECO:0000256" key="3">
    <source>
        <dbReference type="ARBA" id="ARBA00022553"/>
    </source>
</evidence>
<feature type="domain" description="Response regulatory" evidence="16">
    <location>
        <begin position="798"/>
        <end position="921"/>
    </location>
</feature>
<dbReference type="SMART" id="SM00091">
    <property type="entry name" value="PAS"/>
    <property type="match status" value="1"/>
</dbReference>
<gene>
    <name evidence="18" type="ORF">DN730_07090</name>
</gene>
<feature type="coiled-coil region" evidence="13">
    <location>
        <begin position="525"/>
        <end position="552"/>
    </location>
</feature>
<dbReference type="EMBL" id="QKRA01000002">
    <property type="protein sequence ID" value="RDL45367.1"/>
    <property type="molecule type" value="Genomic_DNA"/>
</dbReference>
<dbReference type="GO" id="GO:0005524">
    <property type="term" value="F:ATP binding"/>
    <property type="evidence" value="ECO:0007669"/>
    <property type="project" value="UniProtKB-KW"/>
</dbReference>
<dbReference type="Pfam" id="PF00072">
    <property type="entry name" value="Response_reg"/>
    <property type="match status" value="2"/>
</dbReference>
<dbReference type="PANTHER" id="PTHR45339">
    <property type="entry name" value="HYBRID SIGNAL TRANSDUCTION HISTIDINE KINASE J"/>
    <property type="match status" value="1"/>
</dbReference>
<evidence type="ECO:0000256" key="1">
    <source>
        <dbReference type="ARBA" id="ARBA00000085"/>
    </source>
</evidence>
<organism evidence="18 19">
    <name type="scientific">Marinomonas piezotolerans</name>
    <dbReference type="NCBI Taxonomy" id="2213058"/>
    <lineage>
        <taxon>Bacteria</taxon>
        <taxon>Pseudomonadati</taxon>
        <taxon>Pseudomonadota</taxon>
        <taxon>Gammaproteobacteria</taxon>
        <taxon>Oceanospirillales</taxon>
        <taxon>Oceanospirillaceae</taxon>
        <taxon>Marinomonas</taxon>
    </lineage>
</organism>
<reference evidence="18 19" key="1">
    <citation type="submission" date="2018-06" db="EMBL/GenBank/DDBJ databases">
        <title>Marinomonas sp. YLB-05 draft genome sequence.</title>
        <authorList>
            <person name="Yu L."/>
            <person name="Tang X."/>
        </authorList>
    </citation>
    <scope>NUCLEOTIDE SEQUENCE [LARGE SCALE GENOMIC DNA]</scope>
    <source>
        <strain evidence="18 19">YLB-05</strain>
    </source>
</reference>
<feature type="modified residue" description="Phosphohistidine" evidence="11">
    <location>
        <position position="1144"/>
    </location>
</feature>
<dbReference type="InterPro" id="IPR036890">
    <property type="entry name" value="HATPase_C_sf"/>
</dbReference>
<keyword evidence="14" id="KW-0812">Transmembrane</keyword>
<dbReference type="InterPro" id="IPR013767">
    <property type="entry name" value="PAS_fold"/>
</dbReference>
<dbReference type="InterPro" id="IPR036097">
    <property type="entry name" value="HisK_dim/P_sf"/>
</dbReference>
<feature type="transmembrane region" description="Helical" evidence="14">
    <location>
        <begin position="14"/>
        <end position="35"/>
    </location>
</feature>
<feature type="coiled-coil region" evidence="13">
    <location>
        <begin position="1165"/>
        <end position="1199"/>
    </location>
</feature>
<dbReference type="SUPFAM" id="SSF47226">
    <property type="entry name" value="Histidine-containing phosphotransfer domain, HPT domain"/>
    <property type="match status" value="1"/>
</dbReference>
<evidence type="ECO:0000256" key="9">
    <source>
        <dbReference type="ARBA" id="ARBA00064003"/>
    </source>
</evidence>
<dbReference type="InterPro" id="IPR005467">
    <property type="entry name" value="His_kinase_dom"/>
</dbReference>
<comment type="subunit">
    <text evidence="9">At low DSF concentrations, interacts with RpfF.</text>
</comment>
<dbReference type="InterPro" id="IPR003661">
    <property type="entry name" value="HisK_dim/P_dom"/>
</dbReference>
<dbReference type="SMART" id="SM00387">
    <property type="entry name" value="HATPase_c"/>
    <property type="match status" value="1"/>
</dbReference>
<name>A0A370UC29_9GAMM</name>
<evidence type="ECO:0000256" key="6">
    <source>
        <dbReference type="ARBA" id="ARBA00022777"/>
    </source>
</evidence>
<keyword evidence="14" id="KW-1133">Transmembrane helix</keyword>
<evidence type="ECO:0000256" key="2">
    <source>
        <dbReference type="ARBA" id="ARBA00012438"/>
    </source>
</evidence>
<dbReference type="FunFam" id="3.30.565.10:FF:000010">
    <property type="entry name" value="Sensor histidine kinase RcsC"/>
    <property type="match status" value="1"/>
</dbReference>
<evidence type="ECO:0000313" key="18">
    <source>
        <dbReference type="EMBL" id="RDL45367.1"/>
    </source>
</evidence>
<comment type="catalytic activity">
    <reaction evidence="1">
        <text>ATP + protein L-histidine = ADP + protein N-phospho-L-histidine.</text>
        <dbReference type="EC" id="2.7.13.3"/>
    </reaction>
</comment>
<dbReference type="SUPFAM" id="SSF52172">
    <property type="entry name" value="CheY-like"/>
    <property type="match status" value="2"/>
</dbReference>
<dbReference type="GO" id="GO:0005886">
    <property type="term" value="C:plasma membrane"/>
    <property type="evidence" value="ECO:0007669"/>
    <property type="project" value="UniProtKB-SubCell"/>
</dbReference>
<keyword evidence="7" id="KW-0067">ATP-binding</keyword>
<evidence type="ECO:0000259" key="16">
    <source>
        <dbReference type="PROSITE" id="PS50110"/>
    </source>
</evidence>
<evidence type="ECO:0000256" key="12">
    <source>
        <dbReference type="PROSITE-ProRule" id="PRU00169"/>
    </source>
</evidence>
<dbReference type="NCBIfam" id="TIGR00229">
    <property type="entry name" value="sensory_box"/>
    <property type="match status" value="1"/>
</dbReference>
<keyword evidence="13" id="KW-0175">Coiled coil</keyword>
<sequence length="1284" mass="144125">MSKPLHTQVSVSSLVWILATLGLLSSIVGTIILTNTMQDLRGKQKEIRTQQATILDAAAELREIVPEKRSRLRQALFDGANQIQDDQERTDRYTAAVDTLRSAMPQNPRAVSVGNAMHNRGLDIEEITAKINTWYQTKSEFERQVASNNLLEKALFKADALKKVLYGLSGRNRLKESRMLYFFYRSSDPSEQLALARQYMDLQSSRLESSLKTIVDDIATLEVTINLASTATTPEQLHHLLNNEFSPAFDQLSYVASQANNEYPESTQEFKRLLKELKAILVGEQGDIDYDANVLNLEARGLFAERLQALNLETQKTALNQALEIIFLPLPKYLDEVSDIARVRASEFEVQMNQQLSRVSHTIIWICALTITVLTLFALAISHRVKRQLAELSESEDRFRSMFETSPDPAWIIVNRAITQCNDAAVNTLDYGNKFELISRTLEDLSPSGQLDDPQYESYLNDVFSQVEQHGHYRCDWRFCQKTGQQLYVDMTLIRVMYHDSPAIICTWRDITDRYNRQQSLQAYKEELELEIADQTRALQEAKETAENASHAKSDFLANMSHEIRTPMNSIIGMSYLALQTDLDSKQRNYIQKVRNSAVSLLSIINDILDFSKIEAGKVDIETTPFRLQEVMQEVASTLGLKAEEKDLELIFDIDPDVPQVVAGDPTRLRQVLLNLGNNAVKFTQSGEVIIKAAYLNHTGEHITLKFSVQDTGIGISDAQRSKLFQSFSQADTSTTRRFGGTGLGLAISKQLVELMDGDIQVSSVENEGSTFAFTIRFDRVEDEIPDYHWSQELDIHKVLVVDDNQSASDVLSANIEALGLTCDCASSGIEALDKLAAMKQQGSAYELILVDWKMPDIDGVETCRRIIAAHTDEDTPPTIIMVTAHNLDHVKAASQNMPVAGFLTKPITMSNLFDCIANTYGMQHLTTSESTSQSDEKHYEELKGAKILLVEDNEINRELATDLLSQTGIHLSIAVNGEDALNILQEKSFDLVLMDCQMPVMDGYQATRELRKQARFADLPIIAMTANVIKEDIHHALAAGMNDHIAKPIVINEMFSTISKWLSKGQKLITPPLISDVSTHDTDISELPDCTLIDTNLGLEHTQTPELYKRLLRRFLQEQRTFTDGFQLALERSDYTSATRLAHTLYSTSATLGISTVAKQAKTLETAIERGQEHQAELTALNHELDQVIEALTQWEATLPTLSTTASGMEANVGKKCAMLDQLSSYISQNLIEAKDIALDIEHYFTGSEEQKLMQKIIHTVNVYDFDRAAQHLAALKSRITQE</sequence>
<evidence type="ECO:0000256" key="7">
    <source>
        <dbReference type="ARBA" id="ARBA00022840"/>
    </source>
</evidence>
<evidence type="ECO:0000256" key="10">
    <source>
        <dbReference type="ARBA" id="ARBA00068150"/>
    </source>
</evidence>
<accession>A0A370UC29</accession>
<dbReference type="Gene3D" id="3.40.50.2300">
    <property type="match status" value="2"/>
</dbReference>
<dbReference type="InterPro" id="IPR000014">
    <property type="entry name" value="PAS"/>
</dbReference>
<dbReference type="CDD" id="cd00130">
    <property type="entry name" value="PAS"/>
    <property type="match status" value="1"/>
</dbReference>
<keyword evidence="6" id="KW-0418">Kinase</keyword>
<evidence type="ECO:0000256" key="5">
    <source>
        <dbReference type="ARBA" id="ARBA00022741"/>
    </source>
</evidence>
<dbReference type="EC" id="2.7.13.3" evidence="2"/>
<feature type="modified residue" description="4-aspartylphosphate" evidence="12">
    <location>
        <position position="996"/>
    </location>
</feature>
<dbReference type="OrthoDB" id="9810730at2"/>
<dbReference type="GO" id="GO:0000155">
    <property type="term" value="F:phosphorelay sensor kinase activity"/>
    <property type="evidence" value="ECO:0007669"/>
    <property type="project" value="InterPro"/>
</dbReference>
<keyword evidence="19" id="KW-1185">Reference proteome</keyword>
<evidence type="ECO:0000259" key="17">
    <source>
        <dbReference type="PROSITE" id="PS50894"/>
    </source>
</evidence>
<feature type="domain" description="Response regulatory" evidence="16">
    <location>
        <begin position="947"/>
        <end position="1063"/>
    </location>
</feature>
<dbReference type="InterPro" id="IPR004358">
    <property type="entry name" value="Sig_transdc_His_kin-like_C"/>
</dbReference>
<feature type="modified residue" description="4-aspartylphosphate" evidence="12">
    <location>
        <position position="852"/>
    </location>
</feature>
<dbReference type="PROSITE" id="PS50110">
    <property type="entry name" value="RESPONSE_REGULATORY"/>
    <property type="match status" value="2"/>
</dbReference>
<dbReference type="CDD" id="cd00082">
    <property type="entry name" value="HisKA"/>
    <property type="match status" value="1"/>
</dbReference>
<keyword evidence="4" id="KW-0808">Transferase</keyword>
<keyword evidence="14" id="KW-0472">Membrane</keyword>
<evidence type="ECO:0000256" key="4">
    <source>
        <dbReference type="ARBA" id="ARBA00022679"/>
    </source>
</evidence>
<evidence type="ECO:0000256" key="11">
    <source>
        <dbReference type="PROSITE-ProRule" id="PRU00110"/>
    </source>
</evidence>
<keyword evidence="8" id="KW-0902">Two-component regulatory system</keyword>
<dbReference type="Gene3D" id="1.20.120.160">
    <property type="entry name" value="HPT domain"/>
    <property type="match status" value="1"/>
</dbReference>
<dbReference type="Pfam" id="PF00989">
    <property type="entry name" value="PAS"/>
    <property type="match status" value="1"/>
</dbReference>
<dbReference type="InterPro" id="IPR001789">
    <property type="entry name" value="Sig_transdc_resp-reg_receiver"/>
</dbReference>
<dbReference type="SMART" id="SM00388">
    <property type="entry name" value="HisKA"/>
    <property type="match status" value="1"/>
</dbReference>
<dbReference type="InterPro" id="IPR008207">
    <property type="entry name" value="Sig_transdc_His_kin_Hpt_dom"/>
</dbReference>
<proteinExistence type="predicted"/>
<dbReference type="Gene3D" id="3.30.450.20">
    <property type="entry name" value="PAS domain"/>
    <property type="match status" value="1"/>
</dbReference>
<comment type="caution">
    <text evidence="18">The sequence shown here is derived from an EMBL/GenBank/DDBJ whole genome shotgun (WGS) entry which is preliminary data.</text>
</comment>
<dbReference type="Pfam" id="PF00512">
    <property type="entry name" value="HisKA"/>
    <property type="match status" value="1"/>
</dbReference>
<evidence type="ECO:0000256" key="13">
    <source>
        <dbReference type="SAM" id="Coils"/>
    </source>
</evidence>
<dbReference type="InterPro" id="IPR011006">
    <property type="entry name" value="CheY-like_superfamily"/>
</dbReference>
<feature type="domain" description="Histidine kinase" evidence="15">
    <location>
        <begin position="559"/>
        <end position="780"/>
    </location>
</feature>
<dbReference type="InterPro" id="IPR036641">
    <property type="entry name" value="HPT_dom_sf"/>
</dbReference>
<dbReference type="FunFam" id="1.10.287.130:FF:000002">
    <property type="entry name" value="Two-component osmosensing histidine kinase"/>
    <property type="match status" value="1"/>
</dbReference>
<dbReference type="PRINTS" id="PR00344">
    <property type="entry name" value="BCTRLSENSOR"/>
</dbReference>
<dbReference type="Proteomes" id="UP000254326">
    <property type="component" value="Unassembled WGS sequence"/>
</dbReference>
<dbReference type="Gene3D" id="3.30.565.10">
    <property type="entry name" value="Histidine kinase-like ATPase, C-terminal domain"/>
    <property type="match status" value="1"/>
</dbReference>
<dbReference type="Gene3D" id="1.10.287.130">
    <property type="match status" value="1"/>
</dbReference>
<dbReference type="Pfam" id="PF01627">
    <property type="entry name" value="Hpt"/>
    <property type="match status" value="1"/>
</dbReference>
<evidence type="ECO:0000256" key="8">
    <source>
        <dbReference type="ARBA" id="ARBA00023012"/>
    </source>
</evidence>
<feature type="transmembrane region" description="Helical" evidence="14">
    <location>
        <begin position="362"/>
        <end position="381"/>
    </location>
</feature>
<dbReference type="RefSeq" id="WP_115467400.1">
    <property type="nucleotide sequence ID" value="NZ_QKRA01000002.1"/>
</dbReference>
<dbReference type="InterPro" id="IPR035965">
    <property type="entry name" value="PAS-like_dom_sf"/>
</dbReference>
<evidence type="ECO:0000259" key="15">
    <source>
        <dbReference type="PROSITE" id="PS50109"/>
    </source>
</evidence>
<dbReference type="SMART" id="SM00448">
    <property type="entry name" value="REC"/>
    <property type="match status" value="2"/>
</dbReference>
<dbReference type="PROSITE" id="PS50109">
    <property type="entry name" value="HIS_KIN"/>
    <property type="match status" value="1"/>
</dbReference>
<keyword evidence="5" id="KW-0547">Nucleotide-binding</keyword>
<dbReference type="Pfam" id="PF02518">
    <property type="entry name" value="HATPase_c"/>
    <property type="match status" value="1"/>
</dbReference>
<evidence type="ECO:0000256" key="14">
    <source>
        <dbReference type="SAM" id="Phobius"/>
    </source>
</evidence>
<dbReference type="PROSITE" id="PS50894">
    <property type="entry name" value="HPT"/>
    <property type="match status" value="1"/>
</dbReference>
<dbReference type="SUPFAM" id="SSF55874">
    <property type="entry name" value="ATPase domain of HSP90 chaperone/DNA topoisomerase II/histidine kinase"/>
    <property type="match status" value="1"/>
</dbReference>
<feature type="domain" description="HPt" evidence="17">
    <location>
        <begin position="1105"/>
        <end position="1203"/>
    </location>
</feature>
<dbReference type="PANTHER" id="PTHR45339:SF3">
    <property type="entry name" value="HISTIDINE KINASE"/>
    <property type="match status" value="1"/>
</dbReference>